<dbReference type="InterPro" id="IPR036390">
    <property type="entry name" value="WH_DNA-bd_sf"/>
</dbReference>
<dbReference type="SUPFAM" id="SSF48008">
    <property type="entry name" value="GntR ligand-binding domain-like"/>
    <property type="match status" value="1"/>
</dbReference>
<organism evidence="5 6">
    <name type="scientific">Cupriavidus necator</name>
    <name type="common">Alcaligenes eutrophus</name>
    <name type="synonym">Ralstonia eutropha</name>
    <dbReference type="NCBI Taxonomy" id="106590"/>
    <lineage>
        <taxon>Bacteria</taxon>
        <taxon>Pseudomonadati</taxon>
        <taxon>Pseudomonadota</taxon>
        <taxon>Betaproteobacteria</taxon>
        <taxon>Burkholderiales</taxon>
        <taxon>Burkholderiaceae</taxon>
        <taxon>Cupriavidus</taxon>
    </lineage>
</organism>
<dbReference type="CDD" id="cd07377">
    <property type="entry name" value="WHTH_GntR"/>
    <property type="match status" value="1"/>
</dbReference>
<dbReference type="AlphaFoldDB" id="A0A1U9UWQ1"/>
<keyword evidence="3" id="KW-0804">Transcription</keyword>
<dbReference type="SMART" id="SM00895">
    <property type="entry name" value="FCD"/>
    <property type="match status" value="1"/>
</dbReference>
<dbReference type="RefSeq" id="WP_078199096.1">
    <property type="nucleotide sequence ID" value="NZ_CP017758.1"/>
</dbReference>
<dbReference type="Pfam" id="PF07729">
    <property type="entry name" value="FCD"/>
    <property type="match status" value="1"/>
</dbReference>
<reference evidence="6" key="1">
    <citation type="submission" date="2017-02" db="EMBL/GenBank/DDBJ databases">
        <title>Complete genome sequence of Cupriavidus necator strain NH9, a 3-chlorobenzoate degrader.</title>
        <authorList>
            <person name="Moriuchi R."/>
            <person name="Dohra H."/>
            <person name="Ogawa N."/>
        </authorList>
    </citation>
    <scope>NUCLEOTIDE SEQUENCE [LARGE SCALE GENOMIC DNA]</scope>
    <source>
        <strain evidence="6">NH9</strain>
    </source>
</reference>
<dbReference type="Pfam" id="PF00392">
    <property type="entry name" value="GntR"/>
    <property type="match status" value="1"/>
</dbReference>
<name>A0A1U9UWQ1_CUPNE</name>
<protein>
    <submittedName>
        <fullName evidence="5">GntR family transcriptional regulator</fullName>
    </submittedName>
</protein>
<evidence type="ECO:0000256" key="2">
    <source>
        <dbReference type="ARBA" id="ARBA00023125"/>
    </source>
</evidence>
<dbReference type="Gene3D" id="1.20.120.530">
    <property type="entry name" value="GntR ligand-binding domain-like"/>
    <property type="match status" value="1"/>
</dbReference>
<proteinExistence type="predicted"/>
<feature type="domain" description="HTH gntR-type" evidence="4">
    <location>
        <begin position="12"/>
        <end position="79"/>
    </location>
</feature>
<dbReference type="GO" id="GO:0003677">
    <property type="term" value="F:DNA binding"/>
    <property type="evidence" value="ECO:0007669"/>
    <property type="project" value="UniProtKB-KW"/>
</dbReference>
<keyword evidence="2" id="KW-0238">DNA-binding</keyword>
<dbReference type="SMART" id="SM00345">
    <property type="entry name" value="HTH_GNTR"/>
    <property type="match status" value="1"/>
</dbReference>
<dbReference type="EMBL" id="CP017758">
    <property type="protein sequence ID" value="AQV96641.1"/>
    <property type="molecule type" value="Genomic_DNA"/>
</dbReference>
<dbReference type="InterPro" id="IPR011711">
    <property type="entry name" value="GntR_C"/>
</dbReference>
<accession>A0A1U9UWQ1</accession>
<dbReference type="KEGG" id="cuh:BJN34_22520"/>
<dbReference type="InterPro" id="IPR008920">
    <property type="entry name" value="TF_FadR/GntR_C"/>
</dbReference>
<dbReference type="InterPro" id="IPR036388">
    <property type="entry name" value="WH-like_DNA-bd_sf"/>
</dbReference>
<dbReference type="Proteomes" id="UP000189627">
    <property type="component" value="Chromosome 2"/>
</dbReference>
<dbReference type="PANTHER" id="PTHR43537">
    <property type="entry name" value="TRANSCRIPTIONAL REGULATOR, GNTR FAMILY"/>
    <property type="match status" value="1"/>
</dbReference>
<evidence type="ECO:0000256" key="1">
    <source>
        <dbReference type="ARBA" id="ARBA00023015"/>
    </source>
</evidence>
<evidence type="ECO:0000313" key="6">
    <source>
        <dbReference type="Proteomes" id="UP000189627"/>
    </source>
</evidence>
<dbReference type="Gene3D" id="1.10.10.10">
    <property type="entry name" value="Winged helix-like DNA-binding domain superfamily/Winged helix DNA-binding domain"/>
    <property type="match status" value="1"/>
</dbReference>
<evidence type="ECO:0000256" key="3">
    <source>
        <dbReference type="ARBA" id="ARBA00023163"/>
    </source>
</evidence>
<dbReference type="InterPro" id="IPR000524">
    <property type="entry name" value="Tscrpt_reg_HTH_GntR"/>
</dbReference>
<sequence length="227" mass="25102">MATTFPKIQSRPDFVDEVYKMLLDAISDGTLAPGTRLTQEEIAEQMNVSRSPVIQALRILKKDGFVQDAPGRGVLVTPLDAVSIGHLYEIRGSLDALAARLAAKRHFKLDPKIIANGRRATQGKDVKAMIDADMEFHHAIYRAAGNPFLEQSAQNYWVHLRRAMGAVLQSSAQQRKTIWDEHEAIAEAIAAGDAARAAELTDLHTTRARENLTSRLDEYLGDTRQTA</sequence>
<dbReference type="PROSITE" id="PS50949">
    <property type="entry name" value="HTH_GNTR"/>
    <property type="match status" value="1"/>
</dbReference>
<dbReference type="GO" id="GO:0003700">
    <property type="term" value="F:DNA-binding transcription factor activity"/>
    <property type="evidence" value="ECO:0007669"/>
    <property type="project" value="InterPro"/>
</dbReference>
<gene>
    <name evidence="5" type="ORF">BJN34_22520</name>
</gene>
<dbReference type="OrthoDB" id="9799812at2"/>
<evidence type="ECO:0000313" key="5">
    <source>
        <dbReference type="EMBL" id="AQV96641.1"/>
    </source>
</evidence>
<evidence type="ECO:0000259" key="4">
    <source>
        <dbReference type="PROSITE" id="PS50949"/>
    </source>
</evidence>
<keyword evidence="1" id="KW-0805">Transcription regulation</keyword>
<dbReference type="SUPFAM" id="SSF46785">
    <property type="entry name" value="Winged helix' DNA-binding domain"/>
    <property type="match status" value="1"/>
</dbReference>
<dbReference type="PANTHER" id="PTHR43537:SF45">
    <property type="entry name" value="GNTR FAMILY REGULATORY PROTEIN"/>
    <property type="match status" value="1"/>
</dbReference>